<dbReference type="GO" id="GO:0016787">
    <property type="term" value="F:hydrolase activity"/>
    <property type="evidence" value="ECO:0007669"/>
    <property type="project" value="UniProtKB-KW"/>
</dbReference>
<dbReference type="PROSITE" id="PS51257">
    <property type="entry name" value="PROKAR_LIPOPROTEIN"/>
    <property type="match status" value="1"/>
</dbReference>
<dbReference type="AlphaFoldDB" id="A0A660LB27"/>
<proteinExistence type="predicted"/>
<evidence type="ECO:0000313" key="3">
    <source>
        <dbReference type="EMBL" id="RKQ91789.1"/>
    </source>
</evidence>
<evidence type="ECO:0000313" key="4">
    <source>
        <dbReference type="Proteomes" id="UP000278962"/>
    </source>
</evidence>
<name>A0A660LB27_9ACTN</name>
<comment type="caution">
    <text evidence="3">The sequence shown here is derived from an EMBL/GenBank/DDBJ whole genome shotgun (WGS) entry which is preliminary data.</text>
</comment>
<sequence>MPCMSRGLLTAALTAILMSCSTAAADAATPRLARGTADTSPMLTSWGAGAWAHLPAYGLSAGELAAHPEWQLKDATNAPLLVNGRAAADFGNADFRAWWIAKAQAALGAGHRGVFIDDAFMERRTTNAGGTSRTPIDPRTGAAMTEAGWQRYMADFLVAVRAALPADADIVHEVLWYKGDANADVLRALKAATYLSVDGGFNGSLVTYGGGTYGFQTLAGWIERAQARGTGVILDFSTTAPAARVYGLASYWLVNTGLSAIANDASTAPLWSGYTVDLGTPNTGRYQVATGAWRRDFTRGIVLVNEPYRSTRTLTVPAGYQDLDGVARTTVTLAGGQGAVLVPAPVPVSTPTPTPTPVAPTDGGPGVSTAPVPPVATAPPSAPTKITTITTGGDGARIARAGGTAGAKPPGSTRVSVRGSRTRLTGRVRGAVAGYVRVTIERKRGPKWAVVRRVKVSVKRTGRFTKDIPTLPGGSYRVSGYFEGTGTSKPARSGYSTF</sequence>
<dbReference type="Pfam" id="PF14885">
    <property type="entry name" value="GHL15"/>
    <property type="match status" value="1"/>
</dbReference>
<dbReference type="Proteomes" id="UP000278962">
    <property type="component" value="Unassembled WGS sequence"/>
</dbReference>
<keyword evidence="4" id="KW-1185">Reference proteome</keyword>
<feature type="chain" id="PRO_5038929027" evidence="2">
    <location>
        <begin position="25"/>
        <end position="498"/>
    </location>
</feature>
<feature type="compositionally biased region" description="Pro residues" evidence="1">
    <location>
        <begin position="345"/>
        <end position="358"/>
    </location>
</feature>
<dbReference type="EMBL" id="RBIL01000001">
    <property type="protein sequence ID" value="RKQ91789.1"/>
    <property type="molecule type" value="Genomic_DNA"/>
</dbReference>
<reference evidence="3 4" key="1">
    <citation type="submission" date="2018-10" db="EMBL/GenBank/DDBJ databases">
        <title>Genomic Encyclopedia of Archaeal and Bacterial Type Strains, Phase II (KMG-II): from individual species to whole genera.</title>
        <authorList>
            <person name="Goeker M."/>
        </authorList>
    </citation>
    <scope>NUCLEOTIDE SEQUENCE [LARGE SCALE GENOMIC DNA]</scope>
    <source>
        <strain evidence="3 4">DSM 14954</strain>
    </source>
</reference>
<feature type="signal peptide" evidence="2">
    <location>
        <begin position="1"/>
        <end position="24"/>
    </location>
</feature>
<evidence type="ECO:0000256" key="2">
    <source>
        <dbReference type="SAM" id="SignalP"/>
    </source>
</evidence>
<dbReference type="OrthoDB" id="3656692at2"/>
<protein>
    <submittedName>
        <fullName evidence="3">Putative glycosyl hydrolase-like family 15 (GHL15) protein</fullName>
    </submittedName>
</protein>
<evidence type="ECO:0000256" key="1">
    <source>
        <dbReference type="SAM" id="MobiDB-lite"/>
    </source>
</evidence>
<accession>A0A660LB27</accession>
<dbReference type="InterPro" id="IPR029455">
    <property type="entry name" value="GHL15"/>
</dbReference>
<organism evidence="3 4">
    <name type="scientific">Solirubrobacter pauli</name>
    <dbReference type="NCBI Taxonomy" id="166793"/>
    <lineage>
        <taxon>Bacteria</taxon>
        <taxon>Bacillati</taxon>
        <taxon>Actinomycetota</taxon>
        <taxon>Thermoleophilia</taxon>
        <taxon>Solirubrobacterales</taxon>
        <taxon>Solirubrobacteraceae</taxon>
        <taxon>Solirubrobacter</taxon>
    </lineage>
</organism>
<keyword evidence="3" id="KW-0378">Hydrolase</keyword>
<feature type="region of interest" description="Disordered" evidence="1">
    <location>
        <begin position="345"/>
        <end position="365"/>
    </location>
</feature>
<gene>
    <name evidence="3" type="ORF">C8N24_1619</name>
</gene>
<keyword evidence="2" id="KW-0732">Signal</keyword>